<name>A0ACB8HJ61_9BRYO</name>
<sequence length="1098" mass="119366">MPVHVCHLVPLVKKSAAMKNFVWNLRLLRAIILLLPGLWLLAAKSAKGLSQEGQALLQFKNNITDGSHQLTNWVATDLLPCNWTGVTCTGSSVTNINLSNFNISGEVPEGVLGQLTNLTALDLGNTNMGGYFPLDLLNCSNLMTLNLSITYIGGPLPTMISQLTKLQILDLSYSNFVGSIPDSFGELPALQLLNLKAANFTGVLPSSLGKLTNLTEIHLGLANFTLAAIPSWFASFTKLKVLDLSSSNFTEGLIPEWVQVMPSLQYLDLAYCNLTDQIPGFLGGLTALQTLWLRGNLLNGSIPDIFANLTELVSLDVSENQLTGSIPLSLMELPNLEVIELYANQLSGELPATIGNLRSLSQFDVSQNELSGAIPESVTTLANLSIFHLWQNNFSGSIPPGMANLQALTEFVLFENHFTGSVPGNLGQNCNLTRFDVSTNLLSGPVPAHLCDGQQLIELIFFNNMFSGMIPDVYGSCMTLARVRFEINKLSGPIPDGLWGAPEMLILTAHNNMLNGSIQPTIRSALNLGTLDISSNWFVGPLPQEIGNLLLIQKLSASGNNLSGSIPSQLSDLSQLNWLDLSQNAFMGGIPPALGNCSHLSTLNLSMNLLTGPIPSELGELSSLTVLDLSHNALTGEVPSILSRLPLENLDVSYNNLSGVLPPGLLPVTDAKDNPYLCDVASNCEASGQQTSSKSNGVMVSAVVGTFVAAMIVLIVGSCCFYRRYKIFNEQRKGLLRNASWHLTSFQKVTVKEYEIAEFCNNPDNVIGSGGSGKVYKAVLGNGQPVAVKKLGWGEMKGDALHDHGFRAEVETLGKIRHRNIVKLLCCCSNNESNLLVYEYMPNGSLGDILHSTKGGTLDWAMRYRIALGAAQGLEYLHHDCLPQIVHRDVKSNNILLDADYEAHVADFGLARVLETTTITTWRGESMSAVAGSYGYIAPEYAYTLNIGEKSDIYSFGVVLLELITGKRPIEAMFGEGVDLVKWVMDKIQSTEGLYEVFDTRLGRAAHDDMILMLRVAVLCLCRHPNNRPSMREVVQLLVEAEPKSYEEKLNSKSNISDSIWQGTATTQMKNIAKDMMNKTKATDTMNYIVATPNFLGL</sequence>
<evidence type="ECO:0000313" key="1">
    <source>
        <dbReference type="EMBL" id="KAH9556272.1"/>
    </source>
</evidence>
<organism evidence="1 2">
    <name type="scientific">Sphagnum magellanicum</name>
    <dbReference type="NCBI Taxonomy" id="128215"/>
    <lineage>
        <taxon>Eukaryota</taxon>
        <taxon>Viridiplantae</taxon>
        <taxon>Streptophyta</taxon>
        <taxon>Embryophyta</taxon>
        <taxon>Bryophyta</taxon>
        <taxon>Sphagnophytina</taxon>
        <taxon>Sphagnopsida</taxon>
        <taxon>Sphagnales</taxon>
        <taxon>Sphagnaceae</taxon>
        <taxon>Sphagnum</taxon>
    </lineage>
</organism>
<accession>A0ACB8HJ61</accession>
<evidence type="ECO:0000313" key="2">
    <source>
        <dbReference type="Proteomes" id="UP000828922"/>
    </source>
</evidence>
<proteinExistence type="predicted"/>
<protein>
    <submittedName>
        <fullName evidence="1">Uncharacterized protein</fullName>
    </submittedName>
</protein>
<gene>
    <name evidence="1" type="ORF">CY35_07G017900</name>
</gene>
<comment type="caution">
    <text evidence="1">The sequence shown here is derived from an EMBL/GenBank/DDBJ whole genome shotgun (WGS) entry which is preliminary data.</text>
</comment>
<dbReference type="EMBL" id="CM038913">
    <property type="protein sequence ID" value="KAH9556272.1"/>
    <property type="molecule type" value="Genomic_DNA"/>
</dbReference>
<reference evidence="2" key="1">
    <citation type="journal article" date="2022" name="New Phytol.">
        <title>Phylogenomic structure and speciation in an emerging model: the Sphagnum magellanicum complex (Bryophyta).</title>
        <authorList>
            <person name="Shaw A.J."/>
            <person name="Piatkowski B."/>
            <person name="Duffy A.M."/>
            <person name="Aguero B."/>
            <person name="Imwattana K."/>
            <person name="Nieto-Lugilde M."/>
            <person name="Healey A."/>
            <person name="Weston D.J."/>
            <person name="Patel M.N."/>
            <person name="Schmutz J."/>
            <person name="Grimwood J."/>
            <person name="Yavitt J.B."/>
            <person name="Hassel K."/>
            <person name="Stenoien H.K."/>
            <person name="Flatberg K.I."/>
            <person name="Bickford C.P."/>
            <person name="Hicks K.A."/>
        </authorList>
    </citation>
    <scope>NUCLEOTIDE SEQUENCE [LARGE SCALE GENOMIC DNA]</scope>
</reference>
<keyword evidence="2" id="KW-1185">Reference proteome</keyword>
<dbReference type="Proteomes" id="UP000828922">
    <property type="component" value="Linkage Group LG07"/>
</dbReference>